<keyword evidence="9" id="KW-1185">Reference proteome</keyword>
<evidence type="ECO:0000256" key="4">
    <source>
        <dbReference type="PROSITE-ProRule" id="PRU01024"/>
    </source>
</evidence>
<evidence type="ECO:0000256" key="1">
    <source>
        <dbReference type="ARBA" id="ARBA00022603"/>
    </source>
</evidence>
<dbReference type="SUPFAM" id="SSF53335">
    <property type="entry name" value="S-adenosyl-L-methionine-dependent methyltransferases"/>
    <property type="match status" value="1"/>
</dbReference>
<keyword evidence="1 4" id="KW-0489">Methyltransferase</keyword>
<feature type="active site" evidence="5">
    <location>
        <position position="525"/>
    </location>
</feature>
<dbReference type="GO" id="GO:0006396">
    <property type="term" value="P:RNA processing"/>
    <property type="evidence" value="ECO:0007669"/>
    <property type="project" value="InterPro"/>
</dbReference>
<feature type="coiled-coil region" evidence="6">
    <location>
        <begin position="21"/>
        <end position="48"/>
    </location>
</feature>
<protein>
    <submittedName>
        <fullName evidence="8">Uncharacterized protein</fullName>
    </submittedName>
</protein>
<dbReference type="InterPro" id="IPR030390">
    <property type="entry name" value="MeTrfase_TrmA_AS"/>
</dbReference>
<evidence type="ECO:0000313" key="8">
    <source>
        <dbReference type="EMBL" id="KAG2211513.1"/>
    </source>
</evidence>
<dbReference type="InterPro" id="IPR045850">
    <property type="entry name" value="TRM2_met"/>
</dbReference>
<dbReference type="PROSITE" id="PS01230">
    <property type="entry name" value="TRMA_1"/>
    <property type="match status" value="1"/>
</dbReference>
<accession>A0A8H7RKV9</accession>
<dbReference type="GO" id="GO:0003723">
    <property type="term" value="F:RNA binding"/>
    <property type="evidence" value="ECO:0007669"/>
    <property type="project" value="TreeGrafter"/>
</dbReference>
<dbReference type="PROSITE" id="PS51687">
    <property type="entry name" value="SAM_MT_RNA_M5U"/>
    <property type="match status" value="1"/>
</dbReference>
<evidence type="ECO:0000256" key="6">
    <source>
        <dbReference type="SAM" id="Coils"/>
    </source>
</evidence>
<dbReference type="Gene3D" id="3.40.50.150">
    <property type="entry name" value="Vaccinia Virus protein VP39"/>
    <property type="match status" value="1"/>
</dbReference>
<dbReference type="GO" id="GO:0032259">
    <property type="term" value="P:methylation"/>
    <property type="evidence" value="ECO:0007669"/>
    <property type="project" value="UniProtKB-KW"/>
</dbReference>
<dbReference type="GO" id="GO:0008173">
    <property type="term" value="F:RNA methyltransferase activity"/>
    <property type="evidence" value="ECO:0007669"/>
    <property type="project" value="InterPro"/>
</dbReference>
<comment type="caution">
    <text evidence="8">The sequence shown here is derived from an EMBL/GenBank/DDBJ whole genome shotgun (WGS) entry which is preliminary data.</text>
</comment>
<name>A0A8H7RKV9_9FUNG</name>
<sequence length="579" mass="65645">MFKLVSSIIDTVLGRKRALDVDEEEEVKEQQQNQDAQHQQKKQKLNMTHRIKVTNLPIRELPAVKKFFKKLGYNRVKKAPEWDFGFITVDTEEEALKCLEIVNSSTFKNRQLAGEYITESEQDHRDKFMNGNRGKKGKRNQPTVEDNDDTRTPAEKLADQVTPLWREPYDVQLVKKNRNGTKQLMNLKRKIQGLKDVRDDSQRAWAFEKGSLPCEVLEPIPSPEINGYRTKCEFTIGKNLDGQPTVGFLLGLYRDGITSVLEPSECLNVSDVAKQIARVFGDYVRNSDLPVYDRVEKTGCWRTIMTKTQSTGEILILVQLRAADLTPERLEQEKKNLVQFWNQESGVNVTTLIFQVWDGNSNGITDKAPMETLTGDGYIYENVLGCRFRLSASAFFQVNTPAAELLYAKCAEWCSIDAKKKTTLLDLCCGTGTIGITMAKSVDRVVGIEMVPEAIVDAKANAKLNNIENVTYYANKVEDKIDVVTGEKNEEVIAVLDPPRNGVHASVIRAVRDAEHIDRVVYISCDAKQALDNFVTLCRPQSNRFKGMPFKPSRAISVDLFPHTDHCELMIEFVRQKPE</sequence>
<keyword evidence="6" id="KW-0175">Coiled coil</keyword>
<gene>
    <name evidence="8" type="ORF">INT46_008642</name>
</gene>
<dbReference type="PANTHER" id="PTHR45904">
    <property type="entry name" value="TRNA (URACIL-5-)-METHYLTRANSFERASE"/>
    <property type="match status" value="1"/>
</dbReference>
<evidence type="ECO:0000313" key="9">
    <source>
        <dbReference type="Proteomes" id="UP000650833"/>
    </source>
</evidence>
<keyword evidence="3 4" id="KW-0949">S-adenosyl-L-methionine</keyword>
<proteinExistence type="inferred from homology"/>
<dbReference type="AlphaFoldDB" id="A0A8H7RKV9"/>
<dbReference type="InterPro" id="IPR010280">
    <property type="entry name" value="U5_MeTrfase_fam"/>
</dbReference>
<feature type="binding site" evidence="4">
    <location>
        <position position="449"/>
    </location>
    <ligand>
        <name>S-adenosyl-L-methionine</name>
        <dbReference type="ChEBI" id="CHEBI:59789"/>
    </ligand>
</feature>
<dbReference type="SUPFAM" id="SSF54928">
    <property type="entry name" value="RNA-binding domain, RBD"/>
    <property type="match status" value="1"/>
</dbReference>
<feature type="binding site" evidence="4">
    <location>
        <position position="497"/>
    </location>
    <ligand>
        <name>S-adenosyl-L-methionine</name>
        <dbReference type="ChEBI" id="CHEBI:59789"/>
    </ligand>
</feature>
<dbReference type="EMBL" id="JAEPRC010000064">
    <property type="protein sequence ID" value="KAG2211513.1"/>
    <property type="molecule type" value="Genomic_DNA"/>
</dbReference>
<evidence type="ECO:0000256" key="3">
    <source>
        <dbReference type="ARBA" id="ARBA00022691"/>
    </source>
</evidence>
<dbReference type="CDD" id="cd02440">
    <property type="entry name" value="AdoMet_MTases"/>
    <property type="match status" value="1"/>
</dbReference>
<evidence type="ECO:0000256" key="7">
    <source>
        <dbReference type="SAM" id="MobiDB-lite"/>
    </source>
</evidence>
<feature type="region of interest" description="Disordered" evidence="7">
    <location>
        <begin position="121"/>
        <end position="156"/>
    </location>
</feature>
<feature type="binding site" evidence="4">
    <location>
        <position position="397"/>
    </location>
    <ligand>
        <name>S-adenosyl-L-methionine</name>
        <dbReference type="ChEBI" id="CHEBI:59789"/>
    </ligand>
</feature>
<dbReference type="InterPro" id="IPR029063">
    <property type="entry name" value="SAM-dependent_MTases_sf"/>
</dbReference>
<keyword evidence="2 4" id="KW-0808">Transferase</keyword>
<dbReference type="InterPro" id="IPR035979">
    <property type="entry name" value="RBD_domain_sf"/>
</dbReference>
<reference evidence="8" key="1">
    <citation type="submission" date="2020-12" db="EMBL/GenBank/DDBJ databases">
        <title>Metabolic potential, ecology and presence of endohyphal bacteria is reflected in genomic diversity of Mucoromycotina.</title>
        <authorList>
            <person name="Muszewska A."/>
            <person name="Okrasinska A."/>
            <person name="Steczkiewicz K."/>
            <person name="Drgas O."/>
            <person name="Orlowska M."/>
            <person name="Perlinska-Lenart U."/>
            <person name="Aleksandrzak-Piekarczyk T."/>
            <person name="Szatraj K."/>
            <person name="Zielenkiewicz U."/>
            <person name="Pilsyk S."/>
            <person name="Malc E."/>
            <person name="Mieczkowski P."/>
            <person name="Kruszewska J.S."/>
            <person name="Biernat P."/>
            <person name="Pawlowska J."/>
        </authorList>
    </citation>
    <scope>NUCLEOTIDE SEQUENCE</scope>
    <source>
        <strain evidence="8">CBS 226.32</strain>
    </source>
</reference>
<evidence type="ECO:0000256" key="2">
    <source>
        <dbReference type="ARBA" id="ARBA00022679"/>
    </source>
</evidence>
<dbReference type="PANTHER" id="PTHR45904:SF2">
    <property type="entry name" value="TRNA (URACIL-5-)-METHYLTRANSFERASE HOMOLOG A"/>
    <property type="match status" value="1"/>
</dbReference>
<feature type="active site" description="Nucleophile" evidence="4">
    <location>
        <position position="525"/>
    </location>
</feature>
<dbReference type="Gene3D" id="2.40.50.1070">
    <property type="match status" value="1"/>
</dbReference>
<dbReference type="OrthoDB" id="10250660at2759"/>
<dbReference type="Gene3D" id="3.30.70.330">
    <property type="match status" value="1"/>
</dbReference>
<dbReference type="Pfam" id="PF05958">
    <property type="entry name" value="tRNA_U5-meth_tr"/>
    <property type="match status" value="1"/>
</dbReference>
<evidence type="ECO:0000256" key="5">
    <source>
        <dbReference type="PROSITE-ProRule" id="PRU10015"/>
    </source>
</evidence>
<comment type="caution">
    <text evidence="4">Lacks conserved residue(s) required for the propagation of feature annotation.</text>
</comment>
<dbReference type="InterPro" id="IPR012677">
    <property type="entry name" value="Nucleotide-bd_a/b_plait_sf"/>
</dbReference>
<comment type="similarity">
    <text evidence="4">Belongs to the class I-like SAM-binding methyltransferase superfamily. RNA M5U methyltransferase family.</text>
</comment>
<organism evidence="8 9">
    <name type="scientific">Mucor plumbeus</name>
    <dbReference type="NCBI Taxonomy" id="97098"/>
    <lineage>
        <taxon>Eukaryota</taxon>
        <taxon>Fungi</taxon>
        <taxon>Fungi incertae sedis</taxon>
        <taxon>Mucoromycota</taxon>
        <taxon>Mucoromycotina</taxon>
        <taxon>Mucoromycetes</taxon>
        <taxon>Mucorales</taxon>
        <taxon>Mucorineae</taxon>
        <taxon>Mucoraceae</taxon>
        <taxon>Mucor</taxon>
    </lineage>
</organism>
<dbReference type="Proteomes" id="UP000650833">
    <property type="component" value="Unassembled WGS sequence"/>
</dbReference>